<dbReference type="InterPro" id="IPR011101">
    <property type="entry name" value="DUF5131"/>
</dbReference>
<comment type="caution">
    <text evidence="1">The sequence shown here is derived from an EMBL/GenBank/DDBJ whole genome shotgun (WGS) entry which is preliminary data.</text>
</comment>
<proteinExistence type="predicted"/>
<dbReference type="AlphaFoldDB" id="A0A0F9BKI4"/>
<sequence length="225" mass="25195">MGENTNIAWAHHSFNPWIGCTKVSPACEHCYAEALDRRWGHDSWGSGKPRRRTSEANWRKPLKWNRKAEASGEVCRVFCGSLCDVFDNEVPAAWRADLFNLIRDTPNLTWMLLTKRIGNAAKMLPANWGDGYPNVWLGATIPNQAEADRDIPKLNDIAAAKRFISYEPALGPLFVPRYGVDWIICGGESGPGARMMHPEWARSVRDQCAGENGAGVSFFFKQWGA</sequence>
<reference evidence="1" key="1">
    <citation type="journal article" date="2015" name="Nature">
        <title>Complex archaea that bridge the gap between prokaryotes and eukaryotes.</title>
        <authorList>
            <person name="Spang A."/>
            <person name="Saw J.H."/>
            <person name="Jorgensen S.L."/>
            <person name="Zaremba-Niedzwiedzka K."/>
            <person name="Martijn J."/>
            <person name="Lind A.E."/>
            <person name="van Eijk R."/>
            <person name="Schleper C."/>
            <person name="Guy L."/>
            <person name="Ettema T.J."/>
        </authorList>
    </citation>
    <scope>NUCLEOTIDE SEQUENCE</scope>
</reference>
<organism evidence="1">
    <name type="scientific">marine sediment metagenome</name>
    <dbReference type="NCBI Taxonomy" id="412755"/>
    <lineage>
        <taxon>unclassified sequences</taxon>
        <taxon>metagenomes</taxon>
        <taxon>ecological metagenomes</taxon>
    </lineage>
</organism>
<dbReference type="EMBL" id="LAZR01048792">
    <property type="protein sequence ID" value="KKK91124.1"/>
    <property type="molecule type" value="Genomic_DNA"/>
</dbReference>
<feature type="non-terminal residue" evidence="1">
    <location>
        <position position="225"/>
    </location>
</feature>
<evidence type="ECO:0008006" key="2">
    <source>
        <dbReference type="Google" id="ProtNLM"/>
    </source>
</evidence>
<dbReference type="Pfam" id="PF07505">
    <property type="entry name" value="DUF5131"/>
    <property type="match status" value="1"/>
</dbReference>
<gene>
    <name evidence="1" type="ORF">LCGC14_2716100</name>
</gene>
<evidence type="ECO:0000313" key="1">
    <source>
        <dbReference type="EMBL" id="KKK91124.1"/>
    </source>
</evidence>
<name>A0A0F9BKI4_9ZZZZ</name>
<protein>
    <recommendedName>
        <fullName evidence="2">Phage Gp37Gp68 family protein</fullName>
    </recommendedName>
</protein>
<accession>A0A0F9BKI4</accession>